<feature type="transmembrane region" description="Helical" evidence="5">
    <location>
        <begin position="367"/>
        <end position="386"/>
    </location>
</feature>
<dbReference type="InterPro" id="IPR002645">
    <property type="entry name" value="STAS_dom"/>
</dbReference>
<dbReference type="Gene3D" id="3.30.750.24">
    <property type="entry name" value="STAS domain"/>
    <property type="match status" value="1"/>
</dbReference>
<gene>
    <name evidence="7" type="ORF">GV827_12980</name>
</gene>
<name>A0A6P0CDR9_9RHOB</name>
<keyword evidence="2 5" id="KW-0812">Transmembrane</keyword>
<feature type="transmembrane region" description="Helical" evidence="5">
    <location>
        <begin position="35"/>
        <end position="55"/>
    </location>
</feature>
<feature type="transmembrane region" description="Helical" evidence="5">
    <location>
        <begin position="341"/>
        <end position="361"/>
    </location>
</feature>
<feature type="transmembrane region" description="Helical" evidence="5">
    <location>
        <begin position="136"/>
        <end position="155"/>
    </location>
</feature>
<feature type="transmembrane region" description="Helical" evidence="5">
    <location>
        <begin position="265"/>
        <end position="287"/>
    </location>
</feature>
<dbReference type="EMBL" id="JAABNT010000007">
    <property type="protein sequence ID" value="NEK23316.1"/>
    <property type="molecule type" value="Genomic_DNA"/>
</dbReference>
<dbReference type="Pfam" id="PF01740">
    <property type="entry name" value="STAS"/>
    <property type="match status" value="1"/>
</dbReference>
<dbReference type="Proteomes" id="UP000468591">
    <property type="component" value="Unassembled WGS sequence"/>
</dbReference>
<dbReference type="Pfam" id="PF00916">
    <property type="entry name" value="Sulfate_transp"/>
    <property type="match status" value="1"/>
</dbReference>
<comment type="caution">
    <text evidence="7">The sequence shown here is derived from an EMBL/GenBank/DDBJ whole genome shotgun (WGS) entry which is preliminary data.</text>
</comment>
<feature type="transmembrane region" description="Helical" evidence="5">
    <location>
        <begin position="398"/>
        <end position="429"/>
    </location>
</feature>
<organism evidence="7 8">
    <name type="scientific">Sulfitobacter sediminilitoris</name>
    <dbReference type="NCBI Taxonomy" id="2698830"/>
    <lineage>
        <taxon>Bacteria</taxon>
        <taxon>Pseudomonadati</taxon>
        <taxon>Pseudomonadota</taxon>
        <taxon>Alphaproteobacteria</taxon>
        <taxon>Rhodobacterales</taxon>
        <taxon>Roseobacteraceae</taxon>
        <taxon>Sulfitobacter</taxon>
    </lineage>
</organism>
<reference evidence="7 8" key="1">
    <citation type="submission" date="2020-01" db="EMBL/GenBank/DDBJ databases">
        <title>Sulfitobacter sediminilitoris sp. nov., isolated from a tidal flat.</title>
        <authorList>
            <person name="Park S."/>
            <person name="Yoon J.-H."/>
        </authorList>
    </citation>
    <scope>NUCLEOTIDE SEQUENCE [LARGE SCALE GENOMIC DNA]</scope>
    <source>
        <strain evidence="7 8">JBTF-M27</strain>
    </source>
</reference>
<dbReference type="InterPro" id="IPR011547">
    <property type="entry name" value="SLC26A/SulP_dom"/>
</dbReference>
<keyword evidence="8" id="KW-1185">Reference proteome</keyword>
<dbReference type="GO" id="GO:0016020">
    <property type="term" value="C:membrane"/>
    <property type="evidence" value="ECO:0007669"/>
    <property type="project" value="UniProtKB-SubCell"/>
</dbReference>
<dbReference type="RefSeq" id="WP_164354232.1">
    <property type="nucleotide sequence ID" value="NZ_JAABNT010000007.1"/>
</dbReference>
<proteinExistence type="predicted"/>
<evidence type="ECO:0000313" key="7">
    <source>
        <dbReference type="EMBL" id="NEK23316.1"/>
    </source>
</evidence>
<feature type="transmembrane region" description="Helical" evidence="5">
    <location>
        <begin position="204"/>
        <end position="224"/>
    </location>
</feature>
<evidence type="ECO:0000256" key="2">
    <source>
        <dbReference type="ARBA" id="ARBA00022692"/>
    </source>
</evidence>
<evidence type="ECO:0000256" key="1">
    <source>
        <dbReference type="ARBA" id="ARBA00004141"/>
    </source>
</evidence>
<evidence type="ECO:0000313" key="8">
    <source>
        <dbReference type="Proteomes" id="UP000468591"/>
    </source>
</evidence>
<evidence type="ECO:0000256" key="3">
    <source>
        <dbReference type="ARBA" id="ARBA00022989"/>
    </source>
</evidence>
<feature type="transmembrane region" description="Helical" evidence="5">
    <location>
        <begin position="175"/>
        <end position="197"/>
    </location>
</feature>
<dbReference type="InterPro" id="IPR052706">
    <property type="entry name" value="Membrane-Transporter-like"/>
</dbReference>
<dbReference type="PANTHER" id="PTHR43310">
    <property type="entry name" value="SULFATE TRANSPORTER YBAR-RELATED"/>
    <property type="match status" value="1"/>
</dbReference>
<dbReference type="PANTHER" id="PTHR43310:SF1">
    <property type="entry name" value="SULFATE TRANSPORTER YBAR-RELATED"/>
    <property type="match status" value="1"/>
</dbReference>
<dbReference type="InterPro" id="IPR036513">
    <property type="entry name" value="STAS_dom_sf"/>
</dbReference>
<accession>A0A6P0CDR9</accession>
<dbReference type="SUPFAM" id="SSF52091">
    <property type="entry name" value="SpoIIaa-like"/>
    <property type="match status" value="1"/>
</dbReference>
<comment type="subcellular location">
    <subcellularLocation>
        <location evidence="1">Membrane</location>
        <topology evidence="1">Multi-pass membrane protein</topology>
    </subcellularLocation>
</comment>
<evidence type="ECO:0000259" key="6">
    <source>
        <dbReference type="PROSITE" id="PS50801"/>
    </source>
</evidence>
<dbReference type="CDD" id="cd07042">
    <property type="entry name" value="STAS_SulP_like_sulfate_transporter"/>
    <property type="match status" value="1"/>
</dbReference>
<keyword evidence="3 5" id="KW-1133">Transmembrane helix</keyword>
<dbReference type="PROSITE" id="PS50801">
    <property type="entry name" value="STAS"/>
    <property type="match status" value="1"/>
</dbReference>
<dbReference type="AlphaFoldDB" id="A0A6P0CDR9"/>
<evidence type="ECO:0000256" key="4">
    <source>
        <dbReference type="ARBA" id="ARBA00023136"/>
    </source>
</evidence>
<protein>
    <submittedName>
        <fullName evidence="7">STAS domain-containing protein</fullName>
    </submittedName>
</protein>
<feature type="transmembrane region" description="Helical" evidence="5">
    <location>
        <begin position="106"/>
        <end position="124"/>
    </location>
</feature>
<feature type="domain" description="STAS" evidence="6">
    <location>
        <begin position="436"/>
        <end position="525"/>
    </location>
</feature>
<sequence>MARSPFHSFAKNLEVTDLRWMPEDGFSIGRLRIELLSGLTVALALVPEAVAFAFVAGVHPLVGLYAAFLVGLITALIGGRPGMISGATGALAVVMVALVSQHGVEYLFATVILMGLLQVFAGVMQWGKFIRLVPHPVMLGFVNGLAIVIFLAQLSQFKVPGTMVDTGHGMGGGEWLSGTPLYLMLALVGATMAIIWVMPRITKFIPAPLAGIGIVAALVIFTGMDVPRVGDLASIEGGLPMPHIPFGEGLGLYGTALAPLTLETLWIILPYAVILAAIGLIESLLTLNLVGDMTNTRGGASQECVAQGVANTVTGFFGGMGGCAMIGQSMINVKSGGRTRVAGIAAAVFLLLFILVGAPVIEQIPLAALVGVMFMVVIGTFAWNSLTILRKVPLTDAFVILLVTVVTVYEDLAVAVVVGVIVSALAYAWNNARRIHAKTYETPEGAKVYQVQGPLFFGSSDGFTELFDVANDPSRVVVDFADSRVVDQSALQAIEAIAGKYEAAGKRLELRHLSRDCHRLLQKAGHLMVDSDDDPDYELAVNYQVRTGVLGGH</sequence>
<feature type="transmembrane region" description="Helical" evidence="5">
    <location>
        <begin position="61"/>
        <end position="78"/>
    </location>
</feature>
<keyword evidence="4 5" id="KW-0472">Membrane</keyword>
<evidence type="ECO:0000256" key="5">
    <source>
        <dbReference type="SAM" id="Phobius"/>
    </source>
</evidence>